<dbReference type="InterPro" id="IPR006311">
    <property type="entry name" value="TAT_signal"/>
</dbReference>
<sequence length="247" mass="26864">MTVDINRRAVLRRAAFMAVGVVAASQALSLPAFAAGNTPDPDKIREEIRKAQERSKRVLTGIPSKNGWEMEKTADDHGHIYTRPVPGTPLDGVQMRMAEVETVLVHVVTRFHYEIDTLRAGDVVGWREPGSVRKGLAESNLASGTAVQIRPGSYPSGARGGFFPLEELVIRDILADCDGVVRWGGDDARPDESLFSIDVPPGDDRLTKAAAKIRGWNHTPGKGSGVLVDPLQPQRRESAKRLATQQS</sequence>
<feature type="signal peptide" evidence="2">
    <location>
        <begin position="1"/>
        <end position="34"/>
    </location>
</feature>
<evidence type="ECO:0000256" key="1">
    <source>
        <dbReference type="SAM" id="MobiDB-lite"/>
    </source>
</evidence>
<evidence type="ECO:0000313" key="4">
    <source>
        <dbReference type="Proteomes" id="UP001551210"/>
    </source>
</evidence>
<keyword evidence="2" id="KW-0732">Signal</keyword>
<protein>
    <recommendedName>
        <fullName evidence="5">Secreted protein</fullName>
    </recommendedName>
</protein>
<keyword evidence="4" id="KW-1185">Reference proteome</keyword>
<dbReference type="RefSeq" id="WP_359204198.1">
    <property type="nucleotide sequence ID" value="NZ_JBEZAM010000003.1"/>
</dbReference>
<feature type="region of interest" description="Disordered" evidence="1">
    <location>
        <begin position="214"/>
        <end position="247"/>
    </location>
</feature>
<dbReference type="PROSITE" id="PS51318">
    <property type="entry name" value="TAT"/>
    <property type="match status" value="1"/>
</dbReference>
<evidence type="ECO:0000256" key="2">
    <source>
        <dbReference type="SAM" id="SignalP"/>
    </source>
</evidence>
<name>A0ABV3CQ15_STREX</name>
<dbReference type="Proteomes" id="UP001551210">
    <property type="component" value="Unassembled WGS sequence"/>
</dbReference>
<evidence type="ECO:0008006" key="5">
    <source>
        <dbReference type="Google" id="ProtNLM"/>
    </source>
</evidence>
<accession>A0ABV3CQ15</accession>
<organism evidence="3 4">
    <name type="scientific">Streptomyces exfoliatus</name>
    <name type="common">Streptomyces hydrogenans</name>
    <dbReference type="NCBI Taxonomy" id="1905"/>
    <lineage>
        <taxon>Bacteria</taxon>
        <taxon>Bacillati</taxon>
        <taxon>Actinomycetota</taxon>
        <taxon>Actinomycetes</taxon>
        <taxon>Kitasatosporales</taxon>
        <taxon>Streptomycetaceae</taxon>
        <taxon>Streptomyces</taxon>
    </lineage>
</organism>
<evidence type="ECO:0000313" key="3">
    <source>
        <dbReference type="EMBL" id="MEU7292306.1"/>
    </source>
</evidence>
<reference evidence="3 4" key="1">
    <citation type="submission" date="2024-06" db="EMBL/GenBank/DDBJ databases">
        <title>The Natural Products Discovery Center: Release of the First 8490 Sequenced Strains for Exploring Actinobacteria Biosynthetic Diversity.</title>
        <authorList>
            <person name="Kalkreuter E."/>
            <person name="Kautsar S.A."/>
            <person name="Yang D."/>
            <person name="Bader C.D."/>
            <person name="Teijaro C.N."/>
            <person name="Fluegel L."/>
            <person name="Davis C.M."/>
            <person name="Simpson J.R."/>
            <person name="Lauterbach L."/>
            <person name="Steele A.D."/>
            <person name="Gui C."/>
            <person name="Meng S."/>
            <person name="Li G."/>
            <person name="Viehrig K."/>
            <person name="Ye F."/>
            <person name="Su P."/>
            <person name="Kiefer A.F."/>
            <person name="Nichols A."/>
            <person name="Cepeda A.J."/>
            <person name="Yan W."/>
            <person name="Fan B."/>
            <person name="Jiang Y."/>
            <person name="Adhikari A."/>
            <person name="Zheng C.-J."/>
            <person name="Schuster L."/>
            <person name="Cowan T.M."/>
            <person name="Smanski M.J."/>
            <person name="Chevrette M.G."/>
            <person name="De Carvalho L.P.S."/>
            <person name="Shen B."/>
        </authorList>
    </citation>
    <scope>NUCLEOTIDE SEQUENCE [LARGE SCALE GENOMIC DNA]</scope>
    <source>
        <strain evidence="3 4">NPDC045705</strain>
    </source>
</reference>
<proteinExistence type="predicted"/>
<gene>
    <name evidence="3" type="ORF">AB0A76_03720</name>
</gene>
<feature type="chain" id="PRO_5046043377" description="Secreted protein" evidence="2">
    <location>
        <begin position="35"/>
        <end position="247"/>
    </location>
</feature>
<comment type="caution">
    <text evidence="3">The sequence shown here is derived from an EMBL/GenBank/DDBJ whole genome shotgun (WGS) entry which is preliminary data.</text>
</comment>
<dbReference type="EMBL" id="JBEZAM010000003">
    <property type="protein sequence ID" value="MEU7292306.1"/>
    <property type="molecule type" value="Genomic_DNA"/>
</dbReference>